<dbReference type="InterPro" id="IPR015943">
    <property type="entry name" value="WD40/YVTN_repeat-like_dom_sf"/>
</dbReference>
<accession>A0A9X3AIM1</accession>
<dbReference type="InterPro" id="IPR008311">
    <property type="entry name" value="UCP028101"/>
</dbReference>
<feature type="compositionally biased region" description="Polar residues" evidence="1">
    <location>
        <begin position="1"/>
        <end position="11"/>
    </location>
</feature>
<evidence type="ECO:0000256" key="1">
    <source>
        <dbReference type="SAM" id="MobiDB-lite"/>
    </source>
</evidence>
<protein>
    <submittedName>
        <fullName evidence="2">DUF1513 domain-containing protein</fullName>
    </submittedName>
</protein>
<dbReference type="Pfam" id="PF07433">
    <property type="entry name" value="DUF1513"/>
    <property type="match status" value="1"/>
</dbReference>
<keyword evidence="3" id="KW-1185">Reference proteome</keyword>
<proteinExistence type="predicted"/>
<reference evidence="2" key="2">
    <citation type="submission" date="2022-08" db="EMBL/GenBank/DDBJ databases">
        <authorList>
            <person name="Dong C."/>
        </authorList>
    </citation>
    <scope>NUCLEOTIDE SEQUENCE</scope>
    <source>
        <strain evidence="2">59MF3M-4</strain>
    </source>
</reference>
<dbReference type="Proteomes" id="UP001147830">
    <property type="component" value="Unassembled WGS sequence"/>
</dbReference>
<name>A0A9X3AIM1_9GAMM</name>
<feature type="region of interest" description="Disordered" evidence="1">
    <location>
        <begin position="1"/>
        <end position="20"/>
    </location>
</feature>
<dbReference type="EMBL" id="JAOANI010000028">
    <property type="protein sequence ID" value="MCT7360437.1"/>
    <property type="molecule type" value="Genomic_DNA"/>
</dbReference>
<evidence type="ECO:0000313" key="2">
    <source>
        <dbReference type="EMBL" id="MCT7360437.1"/>
    </source>
</evidence>
<dbReference type="AlphaFoldDB" id="A0A9X3AIM1"/>
<dbReference type="RefSeq" id="WP_260977271.1">
    <property type="nucleotide sequence ID" value="NZ_JAOANI010000028.1"/>
</dbReference>
<gene>
    <name evidence="2" type="ORF">NYR02_15545</name>
</gene>
<reference evidence="2" key="1">
    <citation type="journal article" date="2022" name="Front. Microbiol.">
        <title>Genome-based taxonomic rearrangement of Oceanobacter-related bacteria including the description of Thalassolituus hydrocarbonoclasticus sp. nov. and Thalassolituus pacificus sp. nov. and emended description of the genus Thalassolituus.</title>
        <authorList>
            <person name="Dong C."/>
            <person name="Wei L."/>
            <person name="Wang J."/>
            <person name="Lai Q."/>
            <person name="Huang Z."/>
            <person name="Shao Z."/>
        </authorList>
    </citation>
    <scope>NUCLEOTIDE SEQUENCE</scope>
    <source>
        <strain evidence="2">59MF3M-4</strain>
    </source>
</reference>
<dbReference type="PIRSF" id="PIRSF028101">
    <property type="entry name" value="UCP028101"/>
    <property type="match status" value="1"/>
</dbReference>
<dbReference type="Gene3D" id="2.130.10.10">
    <property type="entry name" value="YVTN repeat-like/Quinoprotein amine dehydrogenase"/>
    <property type="match status" value="1"/>
</dbReference>
<organism evidence="2 3">
    <name type="scientific">Thalassolituus pacificus</name>
    <dbReference type="NCBI Taxonomy" id="2975440"/>
    <lineage>
        <taxon>Bacteria</taxon>
        <taxon>Pseudomonadati</taxon>
        <taxon>Pseudomonadota</taxon>
        <taxon>Gammaproteobacteria</taxon>
        <taxon>Oceanospirillales</taxon>
        <taxon>Oceanospirillaceae</taxon>
        <taxon>Thalassolituus</taxon>
    </lineage>
</organism>
<dbReference type="SUPFAM" id="SSF82171">
    <property type="entry name" value="DPP6 N-terminal domain-like"/>
    <property type="match status" value="1"/>
</dbReference>
<comment type="caution">
    <text evidence="2">The sequence shown here is derived from an EMBL/GenBank/DDBJ whole genome shotgun (WGS) entry which is preliminary data.</text>
</comment>
<evidence type="ECO:0000313" key="3">
    <source>
        <dbReference type="Proteomes" id="UP001147830"/>
    </source>
</evidence>
<sequence>MKSRSSASTATDLHKQGQQRRQTLKTLLALGLTPATASLLSACNKAPDTSAAVQEFWVSAQGRDASQFGLGWVQPEAGYASQSAHTAVSGFRGHGAVQHPLRPDAVLMVSRQPGTECVEVNLLSGEVTARFACQPGRHLHGHACFSADGRQLFTTESDFVSGLGKIVVRDASTYQWLGEFDSHGIGPHELKMMPDGKTLVVANGGLRTHPDSGRKILNLDTMRSSLSYLRASDGVLLDEQTLTETKASIRHLDIAADGTVAVATQVQRAAMADNHIVAPGAVHSPGKTLQPLPAPVPLLSQFNDYMGSVAVHNGERIAGFSSPRGNLVAFWHLDRHELLGYHAFHDVCGLTISHDQRYFVLSNSAGQLRRINARTLQEQPDLRLQISAMHWDNHMISLTLNTTS</sequence>